<dbReference type="CDD" id="cd00371">
    <property type="entry name" value="HMA"/>
    <property type="match status" value="1"/>
</dbReference>
<feature type="domain" description="HMA" evidence="2">
    <location>
        <begin position="35"/>
        <end position="100"/>
    </location>
</feature>
<keyword evidence="1" id="KW-0732">Signal</keyword>
<dbReference type="eggNOG" id="COG2608">
    <property type="taxonomic scope" value="Bacteria"/>
</dbReference>
<dbReference type="EMBL" id="AJSX01000047">
    <property type="protein sequence ID" value="EIJ67391.1"/>
    <property type="molecule type" value="Genomic_DNA"/>
</dbReference>
<dbReference type="PROSITE" id="PS50846">
    <property type="entry name" value="HMA_2"/>
    <property type="match status" value="1"/>
</dbReference>
<evidence type="ECO:0000256" key="1">
    <source>
        <dbReference type="SAM" id="SignalP"/>
    </source>
</evidence>
<dbReference type="OrthoDB" id="5689309at2"/>
<dbReference type="AlphaFoldDB" id="I3D6P8"/>
<comment type="caution">
    <text evidence="3">The sequence shown here is derived from an EMBL/GenBank/DDBJ whole genome shotgun (WGS) entry which is preliminary data.</text>
</comment>
<protein>
    <submittedName>
        <fullName evidence="3">Heavy metal-associated domain protein</fullName>
    </submittedName>
</protein>
<dbReference type="InterPro" id="IPR006121">
    <property type="entry name" value="HMA_dom"/>
</dbReference>
<evidence type="ECO:0000313" key="3">
    <source>
        <dbReference type="EMBL" id="EIJ67391.1"/>
    </source>
</evidence>
<dbReference type="Gene3D" id="3.30.70.100">
    <property type="match status" value="1"/>
</dbReference>
<dbReference type="GO" id="GO:0046872">
    <property type="term" value="F:metal ion binding"/>
    <property type="evidence" value="ECO:0007669"/>
    <property type="project" value="InterPro"/>
</dbReference>
<feature type="chain" id="PRO_5003669665" evidence="1">
    <location>
        <begin position="23"/>
        <end position="102"/>
    </location>
</feature>
<evidence type="ECO:0000313" key="4">
    <source>
        <dbReference type="Proteomes" id="UP000006457"/>
    </source>
</evidence>
<organism evidence="3 4">
    <name type="scientific">Pasteurella bettyae CCUG 2042</name>
    <dbReference type="NCBI Taxonomy" id="1095749"/>
    <lineage>
        <taxon>Bacteria</taxon>
        <taxon>Pseudomonadati</taxon>
        <taxon>Pseudomonadota</taxon>
        <taxon>Gammaproteobacteria</taxon>
        <taxon>Pasteurellales</taxon>
        <taxon>Pasteurellaceae</taxon>
        <taxon>Pasteurella</taxon>
    </lineage>
</organism>
<dbReference type="Pfam" id="PF00403">
    <property type="entry name" value="HMA"/>
    <property type="match status" value="1"/>
</dbReference>
<name>I3D6P8_9PAST</name>
<sequence>MKKFIYILFLTLGLANVMPLQASETVTTQTLTEQREVSLFVDEMTCQLCVYLVNKELRAIDGVISTKATMKDKIVKVIVNNHVSNEQLIKAIQKLKYTAKVI</sequence>
<keyword evidence="4" id="KW-1185">Reference proteome</keyword>
<dbReference type="Proteomes" id="UP000006457">
    <property type="component" value="Unassembled WGS sequence"/>
</dbReference>
<dbReference type="PATRIC" id="fig|1095749.3.peg.2028"/>
<proteinExistence type="predicted"/>
<feature type="signal peptide" evidence="1">
    <location>
        <begin position="1"/>
        <end position="22"/>
    </location>
</feature>
<dbReference type="RefSeq" id="WP_005761884.1">
    <property type="nucleotide sequence ID" value="NZ_AJSX01000047.1"/>
</dbReference>
<gene>
    <name evidence="3" type="ORF">HMPREF1052_0691</name>
</gene>
<evidence type="ECO:0000259" key="2">
    <source>
        <dbReference type="PROSITE" id="PS50846"/>
    </source>
</evidence>
<reference evidence="3 4" key="1">
    <citation type="submission" date="2012-03" db="EMBL/GenBank/DDBJ databases">
        <authorList>
            <person name="Harkins D.M."/>
            <person name="Madupu R."/>
            <person name="Durkin A.S."/>
            <person name="Torralba M."/>
            <person name="Methe B."/>
            <person name="Sutton G.G."/>
            <person name="Nelson K.E."/>
        </authorList>
    </citation>
    <scope>NUCLEOTIDE SEQUENCE [LARGE SCALE GENOMIC DNA]</scope>
    <source>
        <strain evidence="3 4">CCUG 2042</strain>
    </source>
</reference>
<dbReference type="InterPro" id="IPR036163">
    <property type="entry name" value="HMA_dom_sf"/>
</dbReference>
<dbReference type="SUPFAM" id="SSF55008">
    <property type="entry name" value="HMA, heavy metal-associated domain"/>
    <property type="match status" value="1"/>
</dbReference>
<accession>I3D6P8</accession>